<accession>A0A523UYE3</accession>
<gene>
    <name evidence="12" type="ORF">E3J62_01130</name>
</gene>
<dbReference type="GO" id="GO:0000155">
    <property type="term" value="F:phosphorelay sensor kinase activity"/>
    <property type="evidence" value="ECO:0007669"/>
    <property type="project" value="InterPro"/>
</dbReference>
<proteinExistence type="predicted"/>
<dbReference type="PRINTS" id="PR00344">
    <property type="entry name" value="BCTRLSENSOR"/>
</dbReference>
<dbReference type="SMART" id="SM00387">
    <property type="entry name" value="HATPase_c"/>
    <property type="match status" value="1"/>
</dbReference>
<evidence type="ECO:0000256" key="6">
    <source>
        <dbReference type="ARBA" id="ARBA00022777"/>
    </source>
</evidence>
<dbReference type="AlphaFoldDB" id="A0A523UYE3"/>
<evidence type="ECO:0000256" key="7">
    <source>
        <dbReference type="ARBA" id="ARBA00022840"/>
    </source>
</evidence>
<keyword evidence="6 12" id="KW-0418">Kinase</keyword>
<dbReference type="CDD" id="cd00082">
    <property type="entry name" value="HisKA"/>
    <property type="match status" value="1"/>
</dbReference>
<sequence length="366" mass="40183">MKKSELKKILVLVAMVTAITLLHYMTSTRHYVFHNIYLRLYYAPIIVSAFWFGLRGAVATGLFVSLAYLPHVLIQWAHDTVGNPNRYLEIVLFNVIGLVVGTLAQAERTHRQKLAQTASELEESYARLQNQTERLLEMEAQLMHADRLSVLGELSAAMAHEVRNPLASIKGTVDILKDGKTNSKERDEFLGILSKEVERLNRVADGYLTLARRAPSGPGHCDLQEVIRSVVALVEGRARKQGVTIEVSHEAGAETVPINPDLLRQVLLNLIVNSFSAMAEGGRLAITSKRDKQLLTISVSDTGSGISEDNLGKVFETFFTSGESGSGLGLPIVKRIMEDAGGKVDLSSRVGEGTTVDLMFTLGEEK</sequence>
<dbReference type="SUPFAM" id="SSF47384">
    <property type="entry name" value="Homodimeric domain of signal transducing histidine kinase"/>
    <property type="match status" value="1"/>
</dbReference>
<dbReference type="InterPro" id="IPR003661">
    <property type="entry name" value="HisK_dim/P_dom"/>
</dbReference>
<evidence type="ECO:0000256" key="4">
    <source>
        <dbReference type="ARBA" id="ARBA00022679"/>
    </source>
</evidence>
<dbReference type="Gene3D" id="1.20.120.620">
    <property type="entry name" value="Backbone structure of the membrane domain of e. Coli histidine kinase receptor kdpd"/>
    <property type="match status" value="1"/>
</dbReference>
<dbReference type="InterPro" id="IPR036890">
    <property type="entry name" value="HATPase_C_sf"/>
</dbReference>
<dbReference type="EMBL" id="SOJN01000017">
    <property type="protein sequence ID" value="TET47554.1"/>
    <property type="molecule type" value="Genomic_DNA"/>
</dbReference>
<dbReference type="Proteomes" id="UP000315525">
    <property type="component" value="Unassembled WGS sequence"/>
</dbReference>
<dbReference type="GO" id="GO:0005524">
    <property type="term" value="F:ATP binding"/>
    <property type="evidence" value="ECO:0007669"/>
    <property type="project" value="UniProtKB-KW"/>
</dbReference>
<evidence type="ECO:0000256" key="2">
    <source>
        <dbReference type="ARBA" id="ARBA00012438"/>
    </source>
</evidence>
<reference evidence="12 13" key="1">
    <citation type="submission" date="2019-03" db="EMBL/GenBank/DDBJ databases">
        <title>Metabolic potential of uncultured bacteria and archaea associated with petroleum seepage in deep-sea sediments.</title>
        <authorList>
            <person name="Dong X."/>
            <person name="Hubert C."/>
        </authorList>
    </citation>
    <scope>NUCLEOTIDE SEQUENCE [LARGE SCALE GENOMIC DNA]</scope>
    <source>
        <strain evidence="12">E44_bin18</strain>
    </source>
</reference>
<keyword evidence="3" id="KW-0597">Phosphoprotein</keyword>
<evidence type="ECO:0000256" key="10">
    <source>
        <dbReference type="SAM" id="Phobius"/>
    </source>
</evidence>
<evidence type="ECO:0000256" key="8">
    <source>
        <dbReference type="ARBA" id="ARBA00023012"/>
    </source>
</evidence>
<dbReference type="InterPro" id="IPR004358">
    <property type="entry name" value="Sig_transdc_His_kin-like_C"/>
</dbReference>
<evidence type="ECO:0000256" key="9">
    <source>
        <dbReference type="SAM" id="Coils"/>
    </source>
</evidence>
<dbReference type="Pfam" id="PF00512">
    <property type="entry name" value="HisKA"/>
    <property type="match status" value="1"/>
</dbReference>
<protein>
    <recommendedName>
        <fullName evidence="2">histidine kinase</fullName>
        <ecNumber evidence="2">2.7.13.3</ecNumber>
    </recommendedName>
</protein>
<dbReference type="EC" id="2.7.13.3" evidence="2"/>
<keyword evidence="10" id="KW-0472">Membrane</keyword>
<keyword evidence="7" id="KW-0067">ATP-binding</keyword>
<dbReference type="PROSITE" id="PS50109">
    <property type="entry name" value="HIS_KIN"/>
    <property type="match status" value="1"/>
</dbReference>
<comment type="catalytic activity">
    <reaction evidence="1">
        <text>ATP + protein L-histidine = ADP + protein N-phospho-L-histidine.</text>
        <dbReference type="EC" id="2.7.13.3"/>
    </reaction>
</comment>
<dbReference type="SMART" id="SM00388">
    <property type="entry name" value="HisKA"/>
    <property type="match status" value="1"/>
</dbReference>
<feature type="transmembrane region" description="Helical" evidence="10">
    <location>
        <begin position="6"/>
        <end position="24"/>
    </location>
</feature>
<dbReference type="InterPro" id="IPR005467">
    <property type="entry name" value="His_kinase_dom"/>
</dbReference>
<keyword evidence="4" id="KW-0808">Transferase</keyword>
<keyword evidence="5" id="KW-0547">Nucleotide-binding</keyword>
<comment type="caution">
    <text evidence="12">The sequence shown here is derived from an EMBL/GenBank/DDBJ whole genome shotgun (WGS) entry which is preliminary data.</text>
</comment>
<evidence type="ECO:0000313" key="12">
    <source>
        <dbReference type="EMBL" id="TET47554.1"/>
    </source>
</evidence>
<dbReference type="Gene3D" id="1.10.287.130">
    <property type="match status" value="1"/>
</dbReference>
<dbReference type="Pfam" id="PF02518">
    <property type="entry name" value="HATPase_c"/>
    <property type="match status" value="1"/>
</dbReference>
<dbReference type="InterPro" id="IPR038318">
    <property type="entry name" value="KdpD_sf"/>
</dbReference>
<dbReference type="PANTHER" id="PTHR43065:SF10">
    <property type="entry name" value="PEROXIDE STRESS-ACTIVATED HISTIDINE KINASE MAK3"/>
    <property type="match status" value="1"/>
</dbReference>
<evidence type="ECO:0000313" key="13">
    <source>
        <dbReference type="Proteomes" id="UP000315525"/>
    </source>
</evidence>
<keyword evidence="9" id="KW-0175">Coiled coil</keyword>
<dbReference type="Gene3D" id="3.30.565.10">
    <property type="entry name" value="Histidine kinase-like ATPase, C-terminal domain"/>
    <property type="match status" value="1"/>
</dbReference>
<dbReference type="InterPro" id="IPR003594">
    <property type="entry name" value="HATPase_dom"/>
</dbReference>
<evidence type="ECO:0000256" key="5">
    <source>
        <dbReference type="ARBA" id="ARBA00022741"/>
    </source>
</evidence>
<evidence type="ECO:0000256" key="1">
    <source>
        <dbReference type="ARBA" id="ARBA00000085"/>
    </source>
</evidence>
<evidence type="ECO:0000256" key="3">
    <source>
        <dbReference type="ARBA" id="ARBA00022553"/>
    </source>
</evidence>
<keyword evidence="10" id="KW-0812">Transmembrane</keyword>
<dbReference type="InterPro" id="IPR036097">
    <property type="entry name" value="HisK_dim/P_sf"/>
</dbReference>
<evidence type="ECO:0000259" key="11">
    <source>
        <dbReference type="PROSITE" id="PS50109"/>
    </source>
</evidence>
<dbReference type="PANTHER" id="PTHR43065">
    <property type="entry name" value="SENSOR HISTIDINE KINASE"/>
    <property type="match status" value="1"/>
</dbReference>
<keyword evidence="10" id="KW-1133">Transmembrane helix</keyword>
<organism evidence="12 13">
    <name type="scientific">candidate division TA06 bacterium</name>
    <dbReference type="NCBI Taxonomy" id="2250710"/>
    <lineage>
        <taxon>Bacteria</taxon>
        <taxon>Bacteria division TA06</taxon>
    </lineage>
</organism>
<keyword evidence="8" id="KW-0902">Two-component regulatory system</keyword>
<name>A0A523UYE3_UNCT6</name>
<feature type="transmembrane region" description="Helical" evidence="10">
    <location>
        <begin position="87"/>
        <end position="104"/>
    </location>
</feature>
<dbReference type="SUPFAM" id="SSF55874">
    <property type="entry name" value="ATPase domain of HSP90 chaperone/DNA topoisomerase II/histidine kinase"/>
    <property type="match status" value="1"/>
</dbReference>
<feature type="domain" description="Histidine kinase" evidence="11">
    <location>
        <begin position="157"/>
        <end position="364"/>
    </location>
</feature>
<feature type="coiled-coil region" evidence="9">
    <location>
        <begin position="111"/>
        <end position="148"/>
    </location>
</feature>